<protein>
    <submittedName>
        <fullName evidence="2">Uncharacterized protein</fullName>
    </submittedName>
</protein>
<feature type="region of interest" description="Disordered" evidence="1">
    <location>
        <begin position="1"/>
        <end position="21"/>
    </location>
</feature>
<feature type="region of interest" description="Disordered" evidence="1">
    <location>
        <begin position="35"/>
        <end position="65"/>
    </location>
</feature>
<feature type="compositionally biased region" description="Basic and acidic residues" evidence="1">
    <location>
        <begin position="1"/>
        <end position="11"/>
    </location>
</feature>
<organism evidence="2 3">
    <name type="scientific">Amycolatopsis camponoti</name>
    <dbReference type="NCBI Taxonomy" id="2606593"/>
    <lineage>
        <taxon>Bacteria</taxon>
        <taxon>Bacillati</taxon>
        <taxon>Actinomycetota</taxon>
        <taxon>Actinomycetes</taxon>
        <taxon>Pseudonocardiales</taxon>
        <taxon>Pseudonocardiaceae</taxon>
        <taxon>Amycolatopsis</taxon>
    </lineage>
</organism>
<name>A0A6I8LX43_9PSEU</name>
<evidence type="ECO:0000256" key="1">
    <source>
        <dbReference type="SAM" id="MobiDB-lite"/>
    </source>
</evidence>
<accession>A0A6I8LX43</accession>
<feature type="region of interest" description="Disordered" evidence="1">
    <location>
        <begin position="86"/>
        <end position="115"/>
    </location>
</feature>
<proteinExistence type="predicted"/>
<dbReference type="Proteomes" id="UP000399805">
    <property type="component" value="Unassembled WGS sequence"/>
</dbReference>
<keyword evidence="3" id="KW-1185">Reference proteome</keyword>
<gene>
    <name evidence="2" type="ORF">AA23TX_06823</name>
</gene>
<dbReference type="EMBL" id="CABVGP010000002">
    <property type="protein sequence ID" value="VVJ21807.1"/>
    <property type="molecule type" value="Genomic_DNA"/>
</dbReference>
<sequence length="115" mass="12170">MTAGNPDRDVPADDVTPFPPRRQIAFSVGSWRVTYAGPDPRSPRTGSLAGRPEFGPGGARVPIVADDGPATSVRWVDDRDIIAVTAQPAGEPPVPDAPEDHVSQLGEPRNAPRQV</sequence>
<dbReference type="RefSeq" id="WP_230862844.1">
    <property type="nucleotide sequence ID" value="NZ_CABVGP010000002.1"/>
</dbReference>
<dbReference type="AlphaFoldDB" id="A0A6I8LX43"/>
<evidence type="ECO:0000313" key="2">
    <source>
        <dbReference type="EMBL" id="VVJ21807.1"/>
    </source>
</evidence>
<evidence type="ECO:0000313" key="3">
    <source>
        <dbReference type="Proteomes" id="UP000399805"/>
    </source>
</evidence>
<reference evidence="2 3" key="1">
    <citation type="submission" date="2019-09" db="EMBL/GenBank/DDBJ databases">
        <authorList>
            <person name="Leyn A S."/>
        </authorList>
    </citation>
    <scope>NUCLEOTIDE SEQUENCE [LARGE SCALE GENOMIC DNA]</scope>
    <source>
        <strain evidence="2">AA231_1</strain>
    </source>
</reference>